<proteinExistence type="predicted"/>
<keyword evidence="1" id="KW-1133">Transmembrane helix</keyword>
<organism evidence="2">
    <name type="scientific">marine sediment metagenome</name>
    <dbReference type="NCBI Taxonomy" id="412755"/>
    <lineage>
        <taxon>unclassified sequences</taxon>
        <taxon>metagenomes</taxon>
        <taxon>ecological metagenomes</taxon>
    </lineage>
</organism>
<keyword evidence="1" id="KW-0472">Membrane</keyword>
<gene>
    <name evidence="2" type="ORF">LCGC14_2262000</name>
</gene>
<evidence type="ECO:0000256" key="1">
    <source>
        <dbReference type="SAM" id="Phobius"/>
    </source>
</evidence>
<keyword evidence="1" id="KW-0812">Transmembrane</keyword>
<feature type="transmembrane region" description="Helical" evidence="1">
    <location>
        <begin position="111"/>
        <end position="138"/>
    </location>
</feature>
<reference evidence="2" key="1">
    <citation type="journal article" date="2015" name="Nature">
        <title>Complex archaea that bridge the gap between prokaryotes and eukaryotes.</title>
        <authorList>
            <person name="Spang A."/>
            <person name="Saw J.H."/>
            <person name="Jorgensen S.L."/>
            <person name="Zaremba-Niedzwiedzka K."/>
            <person name="Martijn J."/>
            <person name="Lind A.E."/>
            <person name="van Eijk R."/>
            <person name="Schleper C."/>
            <person name="Guy L."/>
            <person name="Ettema T.J."/>
        </authorList>
    </citation>
    <scope>NUCLEOTIDE SEQUENCE</scope>
</reference>
<comment type="caution">
    <text evidence="2">The sequence shown here is derived from an EMBL/GenBank/DDBJ whole genome shotgun (WGS) entry which is preliminary data.</text>
</comment>
<accession>A0A0F9DLV3</accession>
<protein>
    <submittedName>
        <fullName evidence="2">Uncharacterized protein</fullName>
    </submittedName>
</protein>
<name>A0A0F9DLV3_9ZZZZ</name>
<dbReference type="EMBL" id="LAZR01031081">
    <property type="protein sequence ID" value="KKL54781.1"/>
    <property type="molecule type" value="Genomic_DNA"/>
</dbReference>
<dbReference type="AlphaFoldDB" id="A0A0F9DLV3"/>
<feature type="non-terminal residue" evidence="2">
    <location>
        <position position="154"/>
    </location>
</feature>
<feature type="transmembrane region" description="Helical" evidence="1">
    <location>
        <begin position="86"/>
        <end position="105"/>
    </location>
</feature>
<feature type="transmembrane region" description="Helical" evidence="1">
    <location>
        <begin position="12"/>
        <end position="31"/>
    </location>
</feature>
<sequence>MAPTSRGTWKGAALLLGHVFVLGSAIFALHAVTRLTFQESLVLLVPGYAVFWSVLSSRTVQGNAWQSIRATLVESWNRMPASAGEVGVFASAGFLSVLLLAIIPVEGLRTLVAALSLGPVSLVLGLMMSIIAAAFLGVNPIVTSSALGAIAVQL</sequence>
<evidence type="ECO:0000313" key="2">
    <source>
        <dbReference type="EMBL" id="KKL54781.1"/>
    </source>
</evidence>